<evidence type="ECO:0000313" key="3">
    <source>
        <dbReference type="Proteomes" id="UP000719412"/>
    </source>
</evidence>
<dbReference type="PANTHER" id="PTHR16317:SF1">
    <property type="entry name" value="KICSTOR COMPLEX PROTEIN ITFG2"/>
    <property type="match status" value="1"/>
</dbReference>
<reference evidence="2" key="1">
    <citation type="journal article" date="2020" name="J Insects Food Feed">
        <title>The yellow mealworm (Tenebrio molitor) genome: a resource for the emerging insects as food and feed industry.</title>
        <authorList>
            <person name="Eriksson T."/>
            <person name="Andere A."/>
            <person name="Kelstrup H."/>
            <person name="Emery V."/>
            <person name="Picard C."/>
        </authorList>
    </citation>
    <scope>NUCLEOTIDE SEQUENCE</scope>
    <source>
        <strain evidence="2">Stoneville</strain>
        <tissue evidence="2">Whole head</tissue>
    </source>
</reference>
<sequence length="618" mass="69132">MRAISLVNRIEFQFMGNVARNAITLGDVDNDGCNELIIGNTKGEVAIFKGRERIQKIIDLTFVSCVAVGDIFNKQKNSLVIVTTDGWCYIYETVDNHSKQTEETEKTDEELSQVDGQVQSGENLEHSTESSKSQTEKDENQQLVCVHIQRIPANAKSHPPPFRTENHPCVGEERDLRRQYRDGLRVEQSESQVRSHSYPTSRVRSYGPKNCINVNKGFTQSDTVCQFTRAYSQTSEASIRLSKPRSPIWFRAIPGAPIRPQTTGVEESIVNAPLNIVLGDIDDDGMIEMILGLTDRVVRSYRWINEPTKSSIEANISYDAGEENNVQCRGKLIALSKWECANQIGSITLHHTGDGKPSLLIAQPGGTFMRIKCQPEEISTGQENLEHSNSSSAPSDTIPGSAVDYQFLGISRMRNQNISTEILGDFKTGTLEGSNESDRGSLKDGESSQVVKRCPYAVATLDGTIMLVQDEVILWAIAVDHQIFALTKLDVTGNGSDDIVVCSWDGQTYILDQDKNCVRFHLDEPVQAFHSGHYNLTVNEQAVTCLVYITFKNSVILYYDIPLTELKCRKYEPALELLSEVYVKAGKTEDEAMDIVKNLDKKTRNYLIQHLLYNVKKS</sequence>
<gene>
    <name evidence="2" type="ORF">GEV33_012891</name>
</gene>
<dbReference type="AlphaFoldDB" id="A0A8J6L6Y0"/>
<name>A0A8J6L6Y0_TENMO</name>
<keyword evidence="3" id="KW-1185">Reference proteome</keyword>
<evidence type="ECO:0008006" key="4">
    <source>
        <dbReference type="Google" id="ProtNLM"/>
    </source>
</evidence>
<evidence type="ECO:0000313" key="2">
    <source>
        <dbReference type="EMBL" id="KAH0809900.1"/>
    </source>
</evidence>
<dbReference type="InterPro" id="IPR031793">
    <property type="entry name" value="KICSTOR_ITFG2"/>
</dbReference>
<dbReference type="Pfam" id="PF15907">
    <property type="entry name" value="Itfg2"/>
    <property type="match status" value="2"/>
</dbReference>
<accession>A0A8J6L6Y0</accession>
<reference evidence="2" key="2">
    <citation type="submission" date="2021-08" db="EMBL/GenBank/DDBJ databases">
        <authorList>
            <person name="Eriksson T."/>
        </authorList>
    </citation>
    <scope>NUCLEOTIDE SEQUENCE</scope>
    <source>
        <strain evidence="2">Stoneville</strain>
        <tissue evidence="2">Whole head</tissue>
    </source>
</reference>
<dbReference type="Proteomes" id="UP000719412">
    <property type="component" value="Unassembled WGS sequence"/>
</dbReference>
<organism evidence="2 3">
    <name type="scientific">Tenebrio molitor</name>
    <name type="common">Yellow mealworm beetle</name>
    <dbReference type="NCBI Taxonomy" id="7067"/>
    <lineage>
        <taxon>Eukaryota</taxon>
        <taxon>Metazoa</taxon>
        <taxon>Ecdysozoa</taxon>
        <taxon>Arthropoda</taxon>
        <taxon>Hexapoda</taxon>
        <taxon>Insecta</taxon>
        <taxon>Pterygota</taxon>
        <taxon>Neoptera</taxon>
        <taxon>Endopterygota</taxon>
        <taxon>Coleoptera</taxon>
        <taxon>Polyphaga</taxon>
        <taxon>Cucujiformia</taxon>
        <taxon>Tenebrionidae</taxon>
        <taxon>Tenebrio</taxon>
    </lineage>
</organism>
<dbReference type="InterPro" id="IPR028994">
    <property type="entry name" value="Integrin_alpha_N"/>
</dbReference>
<protein>
    <recommendedName>
        <fullName evidence="4">Integrin-alpha FG-GAP repeat-containing protein 2</fullName>
    </recommendedName>
</protein>
<feature type="region of interest" description="Disordered" evidence="1">
    <location>
        <begin position="99"/>
        <end position="139"/>
    </location>
</feature>
<dbReference type="GO" id="GO:0032006">
    <property type="term" value="P:regulation of TOR signaling"/>
    <property type="evidence" value="ECO:0007669"/>
    <property type="project" value="TreeGrafter"/>
</dbReference>
<dbReference type="SUPFAM" id="SSF69318">
    <property type="entry name" value="Integrin alpha N-terminal domain"/>
    <property type="match status" value="1"/>
</dbReference>
<dbReference type="EMBL" id="JABDTM020027840">
    <property type="protein sequence ID" value="KAH0809900.1"/>
    <property type="molecule type" value="Genomic_DNA"/>
</dbReference>
<evidence type="ECO:0000256" key="1">
    <source>
        <dbReference type="SAM" id="MobiDB-lite"/>
    </source>
</evidence>
<feature type="compositionally biased region" description="Basic and acidic residues" evidence="1">
    <location>
        <begin position="123"/>
        <end position="139"/>
    </location>
</feature>
<comment type="caution">
    <text evidence="2">The sequence shown here is derived from an EMBL/GenBank/DDBJ whole genome shotgun (WGS) entry which is preliminary data.</text>
</comment>
<dbReference type="PANTHER" id="PTHR16317">
    <property type="entry name" value="INTEGRIN ALPHA REPEAT DOMAIN-CONTAINING"/>
    <property type="match status" value="1"/>
</dbReference>
<proteinExistence type="predicted"/>